<dbReference type="EMBL" id="JAUDFV010000149">
    <property type="protein sequence ID" value="KAL2719281.1"/>
    <property type="molecule type" value="Genomic_DNA"/>
</dbReference>
<dbReference type="Proteomes" id="UP001607302">
    <property type="component" value="Unassembled WGS sequence"/>
</dbReference>
<evidence type="ECO:0000313" key="2">
    <source>
        <dbReference type="Proteomes" id="UP001607302"/>
    </source>
</evidence>
<dbReference type="AlphaFoldDB" id="A0ABD2AF75"/>
<sequence length="71" mass="8565">MCLSLLDLSLPVNFNLIGYNTNKCMLYLQEFLVEEIEIMYIIEHCIQSYILTWKLDIMYNFTCMTHFEIML</sequence>
<keyword evidence="2" id="KW-1185">Reference proteome</keyword>
<organism evidence="1 2">
    <name type="scientific">Vespula squamosa</name>
    <name type="common">Southern yellow jacket</name>
    <name type="synonym">Wasp</name>
    <dbReference type="NCBI Taxonomy" id="30214"/>
    <lineage>
        <taxon>Eukaryota</taxon>
        <taxon>Metazoa</taxon>
        <taxon>Ecdysozoa</taxon>
        <taxon>Arthropoda</taxon>
        <taxon>Hexapoda</taxon>
        <taxon>Insecta</taxon>
        <taxon>Pterygota</taxon>
        <taxon>Neoptera</taxon>
        <taxon>Endopterygota</taxon>
        <taxon>Hymenoptera</taxon>
        <taxon>Apocrita</taxon>
        <taxon>Aculeata</taxon>
        <taxon>Vespoidea</taxon>
        <taxon>Vespidae</taxon>
        <taxon>Vespinae</taxon>
        <taxon>Vespula</taxon>
    </lineage>
</organism>
<reference evidence="1 2" key="1">
    <citation type="journal article" date="2024" name="Ann. Entomol. Soc. Am.">
        <title>Genomic analyses of the southern and eastern yellowjacket wasps (Hymenoptera: Vespidae) reveal evolutionary signatures of social life.</title>
        <authorList>
            <person name="Catto M.A."/>
            <person name="Caine P.B."/>
            <person name="Orr S.E."/>
            <person name="Hunt B.G."/>
            <person name="Goodisman M.A.D."/>
        </authorList>
    </citation>
    <scope>NUCLEOTIDE SEQUENCE [LARGE SCALE GENOMIC DNA]</scope>
    <source>
        <strain evidence="1">233</strain>
        <tissue evidence="1">Head and thorax</tissue>
    </source>
</reference>
<name>A0ABD2AF75_VESSQ</name>
<gene>
    <name evidence="1" type="ORF">V1478_010743</name>
</gene>
<accession>A0ABD2AF75</accession>
<proteinExistence type="predicted"/>
<evidence type="ECO:0000313" key="1">
    <source>
        <dbReference type="EMBL" id="KAL2719281.1"/>
    </source>
</evidence>
<protein>
    <submittedName>
        <fullName evidence="1">Uncharacterized protein</fullName>
    </submittedName>
</protein>
<comment type="caution">
    <text evidence="1">The sequence shown here is derived from an EMBL/GenBank/DDBJ whole genome shotgun (WGS) entry which is preliminary data.</text>
</comment>